<dbReference type="PROSITE" id="PS00687">
    <property type="entry name" value="ALDEHYDE_DEHYDR_GLU"/>
    <property type="match status" value="1"/>
</dbReference>
<evidence type="ECO:0000313" key="7">
    <source>
        <dbReference type="Proteomes" id="UP000642488"/>
    </source>
</evidence>
<feature type="active site" evidence="3">
    <location>
        <position position="260"/>
    </location>
</feature>
<dbReference type="PANTHER" id="PTHR11699">
    <property type="entry name" value="ALDEHYDE DEHYDROGENASE-RELATED"/>
    <property type="match status" value="1"/>
</dbReference>
<dbReference type="Pfam" id="PF00171">
    <property type="entry name" value="Aldedh"/>
    <property type="match status" value="1"/>
</dbReference>
<keyword evidence="2 4" id="KW-0560">Oxidoreductase</keyword>
<feature type="domain" description="Aldehyde dehydrogenase" evidence="5">
    <location>
        <begin position="24"/>
        <end position="483"/>
    </location>
</feature>
<dbReference type="Gene3D" id="3.40.309.10">
    <property type="entry name" value="Aldehyde Dehydrogenase, Chain A, domain 2"/>
    <property type="match status" value="1"/>
</dbReference>
<dbReference type="InterPro" id="IPR029510">
    <property type="entry name" value="Ald_DH_CS_GLU"/>
</dbReference>
<dbReference type="InterPro" id="IPR016162">
    <property type="entry name" value="Ald_DH_N"/>
</dbReference>
<keyword evidence="7" id="KW-1185">Reference proteome</keyword>
<sequence length="491" mass="50996">MNLESVPPIAAASVPCGVFVDNAWRPAASGKTLEMVEPATGAPFARIAAGDARDVDAAVRAARRALEGSWGRLDATERGRLLTRLGALIENQRDTLAVLEARDTGKPLSQARTDIDAAARYFEFYGGAADKVLGATIPYRPGKLALTERVPHGVTGHIIPWNYPAQMFGRTLAPALAMGNACVLKPAEDACLTVLHLAELSREAGFPPGAINVVPGRGEVAGAALSAHSGVDFLSFTGSPEVGTLVQIAAARRHAGCTLELGGKSPQIVFGDADLDAAVPVIIAAIAQNAGQTCSAGSRVLAEEGIAKDLSARLADAFAALRAGPPEADLDLGPVINPTQKRRVERFCGLADAAGVPLIAEGRIDPGAVPHGCYVTPRLYGPVPRDHPVAQQEIFGPVLALTIFGDEDDAVCLANGTEYGLVAGVWSRDAARAVRVARRIGAGQVHINGYAAGGEVELPFGGIRKSGHGREKGLAALDEFSTTLTLVLNHA</sequence>
<dbReference type="Gene3D" id="3.40.605.10">
    <property type="entry name" value="Aldehyde Dehydrogenase, Chain A, domain 1"/>
    <property type="match status" value="1"/>
</dbReference>
<dbReference type="AlphaFoldDB" id="A0A934I7V0"/>
<dbReference type="EMBL" id="JAEKPD010000002">
    <property type="protein sequence ID" value="MBJ3762054.1"/>
    <property type="molecule type" value="Genomic_DNA"/>
</dbReference>
<name>A0A934I7V0_9RHOB</name>
<dbReference type="PROSITE" id="PS00070">
    <property type="entry name" value="ALDEHYDE_DEHYDR_CYS"/>
    <property type="match status" value="1"/>
</dbReference>
<reference evidence="6" key="1">
    <citation type="submission" date="2020-12" db="EMBL/GenBank/DDBJ databases">
        <title>Bacterial taxonomy.</title>
        <authorList>
            <person name="Pan X."/>
        </authorList>
    </citation>
    <scope>NUCLEOTIDE SEQUENCE</scope>
    <source>
        <strain evidence="6">KCTC 52957</strain>
    </source>
</reference>
<comment type="similarity">
    <text evidence="1 4">Belongs to the aldehyde dehydrogenase family.</text>
</comment>
<dbReference type="SUPFAM" id="SSF53720">
    <property type="entry name" value="ALDH-like"/>
    <property type="match status" value="1"/>
</dbReference>
<accession>A0A934I7V0</accession>
<dbReference type="FunFam" id="3.40.605.10:FF:000007">
    <property type="entry name" value="NAD/NADP-dependent betaine aldehyde dehydrogenase"/>
    <property type="match status" value="1"/>
</dbReference>
<evidence type="ECO:0000313" key="6">
    <source>
        <dbReference type="EMBL" id="MBJ3762054.1"/>
    </source>
</evidence>
<protein>
    <submittedName>
        <fullName evidence="6">Aldehyde dehydrogenase family protein</fullName>
    </submittedName>
</protein>
<evidence type="ECO:0000259" key="5">
    <source>
        <dbReference type="Pfam" id="PF00171"/>
    </source>
</evidence>
<evidence type="ECO:0000256" key="1">
    <source>
        <dbReference type="ARBA" id="ARBA00009986"/>
    </source>
</evidence>
<organism evidence="6 7">
    <name type="scientific">Palleronia pontilimi</name>
    <dbReference type="NCBI Taxonomy" id="1964209"/>
    <lineage>
        <taxon>Bacteria</taxon>
        <taxon>Pseudomonadati</taxon>
        <taxon>Pseudomonadota</taxon>
        <taxon>Alphaproteobacteria</taxon>
        <taxon>Rhodobacterales</taxon>
        <taxon>Roseobacteraceae</taxon>
        <taxon>Palleronia</taxon>
    </lineage>
</organism>
<gene>
    <name evidence="6" type="ORF">ILP92_04755</name>
</gene>
<evidence type="ECO:0000256" key="2">
    <source>
        <dbReference type="ARBA" id="ARBA00023002"/>
    </source>
</evidence>
<comment type="caution">
    <text evidence="6">The sequence shown here is derived from an EMBL/GenBank/DDBJ whole genome shotgun (WGS) entry which is preliminary data.</text>
</comment>
<dbReference type="GO" id="GO:0016620">
    <property type="term" value="F:oxidoreductase activity, acting on the aldehyde or oxo group of donors, NAD or NADP as acceptor"/>
    <property type="evidence" value="ECO:0007669"/>
    <property type="project" value="InterPro"/>
</dbReference>
<proteinExistence type="inferred from homology"/>
<dbReference type="InterPro" id="IPR016160">
    <property type="entry name" value="Ald_DH_CS_CYS"/>
</dbReference>
<dbReference type="InterPro" id="IPR016163">
    <property type="entry name" value="Ald_DH_C"/>
</dbReference>
<evidence type="ECO:0000256" key="3">
    <source>
        <dbReference type="PROSITE-ProRule" id="PRU10007"/>
    </source>
</evidence>
<dbReference type="InterPro" id="IPR016161">
    <property type="entry name" value="Ald_DH/histidinol_DH"/>
</dbReference>
<dbReference type="Proteomes" id="UP000642488">
    <property type="component" value="Unassembled WGS sequence"/>
</dbReference>
<evidence type="ECO:0000256" key="4">
    <source>
        <dbReference type="RuleBase" id="RU003345"/>
    </source>
</evidence>
<dbReference type="RefSeq" id="WP_198915213.1">
    <property type="nucleotide sequence ID" value="NZ_JAEKPD010000002.1"/>
</dbReference>
<dbReference type="InterPro" id="IPR015590">
    <property type="entry name" value="Aldehyde_DH_dom"/>
</dbReference>